<name>A0A8S1E479_9INSE</name>
<sequence length="187" mass="21655">MFSILNNYEIHERPGGNFLLPHSHYSQESSIERNGSIEQTDTMPTWIDYRTKYLKSDRTDAQLSGYNWWTNVTICLARTLHQGCYVPGFALDGVGYFVSKEKQPFEDNNFQVLVEPKIEFNHYSKFADGIVVDDLVAESEQIKFGGFVIEEMRYCGMVEGRQTCYINFFGEICSKHAPQFEVFVIKE</sequence>
<dbReference type="Proteomes" id="UP000494165">
    <property type="component" value="Unassembled WGS sequence"/>
</dbReference>
<gene>
    <name evidence="1" type="ORF">CLODIP_2_CD15016</name>
</gene>
<proteinExistence type="predicted"/>
<protein>
    <submittedName>
        <fullName evidence="1">Uncharacterized protein</fullName>
    </submittedName>
</protein>
<accession>A0A8S1E479</accession>
<dbReference type="EMBL" id="CADEPI010000746">
    <property type="protein sequence ID" value="CAB3388316.1"/>
    <property type="molecule type" value="Genomic_DNA"/>
</dbReference>
<keyword evidence="2" id="KW-1185">Reference proteome</keyword>
<dbReference type="AlphaFoldDB" id="A0A8S1E479"/>
<evidence type="ECO:0000313" key="2">
    <source>
        <dbReference type="Proteomes" id="UP000494165"/>
    </source>
</evidence>
<evidence type="ECO:0000313" key="1">
    <source>
        <dbReference type="EMBL" id="CAB3388316.1"/>
    </source>
</evidence>
<comment type="caution">
    <text evidence="1">The sequence shown here is derived from an EMBL/GenBank/DDBJ whole genome shotgun (WGS) entry which is preliminary data.</text>
</comment>
<organism evidence="1 2">
    <name type="scientific">Cloeon dipterum</name>
    <dbReference type="NCBI Taxonomy" id="197152"/>
    <lineage>
        <taxon>Eukaryota</taxon>
        <taxon>Metazoa</taxon>
        <taxon>Ecdysozoa</taxon>
        <taxon>Arthropoda</taxon>
        <taxon>Hexapoda</taxon>
        <taxon>Insecta</taxon>
        <taxon>Pterygota</taxon>
        <taxon>Palaeoptera</taxon>
        <taxon>Ephemeroptera</taxon>
        <taxon>Pisciforma</taxon>
        <taxon>Baetidae</taxon>
        <taxon>Cloeon</taxon>
    </lineage>
</organism>
<reference evidence="1 2" key="1">
    <citation type="submission" date="2020-04" db="EMBL/GenBank/DDBJ databases">
        <authorList>
            <person name="Alioto T."/>
            <person name="Alioto T."/>
            <person name="Gomez Garrido J."/>
        </authorList>
    </citation>
    <scope>NUCLEOTIDE SEQUENCE [LARGE SCALE GENOMIC DNA]</scope>
</reference>